<name>A0A5B7DTD4_PORTR</name>
<evidence type="ECO:0000313" key="2">
    <source>
        <dbReference type="Proteomes" id="UP000324222"/>
    </source>
</evidence>
<dbReference type="EMBL" id="VSRR010001388">
    <property type="protein sequence ID" value="MPC24901.1"/>
    <property type="molecule type" value="Genomic_DNA"/>
</dbReference>
<reference evidence="1 2" key="1">
    <citation type="submission" date="2019-05" db="EMBL/GenBank/DDBJ databases">
        <title>Another draft genome of Portunus trituberculatus and its Hox gene families provides insights of decapod evolution.</title>
        <authorList>
            <person name="Jeong J.-H."/>
            <person name="Song I."/>
            <person name="Kim S."/>
            <person name="Choi T."/>
            <person name="Kim D."/>
            <person name="Ryu S."/>
            <person name="Kim W."/>
        </authorList>
    </citation>
    <scope>NUCLEOTIDE SEQUENCE [LARGE SCALE GENOMIC DNA]</scope>
    <source>
        <tissue evidence="1">Muscle</tissue>
    </source>
</reference>
<gene>
    <name evidence="1" type="ORF">E2C01_017995</name>
</gene>
<protein>
    <submittedName>
        <fullName evidence="1">Uncharacterized protein</fullName>
    </submittedName>
</protein>
<dbReference type="Proteomes" id="UP000324222">
    <property type="component" value="Unassembled WGS sequence"/>
</dbReference>
<evidence type="ECO:0000313" key="1">
    <source>
        <dbReference type="EMBL" id="MPC24901.1"/>
    </source>
</evidence>
<keyword evidence="2" id="KW-1185">Reference proteome</keyword>
<dbReference type="AlphaFoldDB" id="A0A5B7DTD4"/>
<sequence length="78" mass="8485">MAGPHDSLEVPGIRSLGVALASKATYEAVLNHFVLWQARGDGPGKRRPHNKCHHDAELPLRMMTAVVQKPTQHAAPLT</sequence>
<accession>A0A5B7DTD4</accession>
<organism evidence="1 2">
    <name type="scientific">Portunus trituberculatus</name>
    <name type="common">Swimming crab</name>
    <name type="synonym">Neptunus trituberculatus</name>
    <dbReference type="NCBI Taxonomy" id="210409"/>
    <lineage>
        <taxon>Eukaryota</taxon>
        <taxon>Metazoa</taxon>
        <taxon>Ecdysozoa</taxon>
        <taxon>Arthropoda</taxon>
        <taxon>Crustacea</taxon>
        <taxon>Multicrustacea</taxon>
        <taxon>Malacostraca</taxon>
        <taxon>Eumalacostraca</taxon>
        <taxon>Eucarida</taxon>
        <taxon>Decapoda</taxon>
        <taxon>Pleocyemata</taxon>
        <taxon>Brachyura</taxon>
        <taxon>Eubrachyura</taxon>
        <taxon>Portunoidea</taxon>
        <taxon>Portunidae</taxon>
        <taxon>Portuninae</taxon>
        <taxon>Portunus</taxon>
    </lineage>
</organism>
<proteinExistence type="predicted"/>
<comment type="caution">
    <text evidence="1">The sequence shown here is derived from an EMBL/GenBank/DDBJ whole genome shotgun (WGS) entry which is preliminary data.</text>
</comment>